<name>A0AA97NSC4_PYRO3</name>
<organism evidence="1">
    <name type="scientific">Pyricularia oryzae (strain Y34)</name>
    <name type="common">Rice blast fungus</name>
    <name type="synonym">Magnaporthe oryzae</name>
    <dbReference type="NCBI Taxonomy" id="1143189"/>
    <lineage>
        <taxon>Eukaryota</taxon>
        <taxon>Fungi</taxon>
        <taxon>Dikarya</taxon>
        <taxon>Ascomycota</taxon>
        <taxon>Pezizomycotina</taxon>
        <taxon>Sordariomycetes</taxon>
        <taxon>Sordariomycetidae</taxon>
        <taxon>Magnaporthales</taxon>
        <taxon>Pyriculariaceae</taxon>
        <taxon>Pyricularia</taxon>
    </lineage>
</organism>
<gene>
    <name evidence="1" type="ORF">OOU_Y34scaffold00707g79</name>
</gene>
<proteinExistence type="predicted"/>
<protein>
    <submittedName>
        <fullName evidence="1">Uncharacterized protein</fullName>
    </submittedName>
</protein>
<dbReference type="EMBL" id="JH792904">
    <property type="protein sequence ID" value="ELQ35495.1"/>
    <property type="molecule type" value="Genomic_DNA"/>
</dbReference>
<accession>A0AA97NSC4</accession>
<evidence type="ECO:0000313" key="1">
    <source>
        <dbReference type="EMBL" id="ELQ35495.1"/>
    </source>
</evidence>
<reference evidence="1" key="1">
    <citation type="journal article" date="2012" name="PLoS Genet.">
        <title>Comparative analysis of the genomes of two field isolates of the rice blast fungus Magnaporthe oryzae.</title>
        <authorList>
            <person name="Xue M."/>
            <person name="Yang J."/>
            <person name="Li Z."/>
            <person name="Hu S."/>
            <person name="Yao N."/>
            <person name="Dean R.A."/>
            <person name="Zhao W."/>
            <person name="Shen M."/>
            <person name="Zhang H."/>
            <person name="Li C."/>
            <person name="Liu L."/>
            <person name="Cao L."/>
            <person name="Xu X."/>
            <person name="Xing Y."/>
            <person name="Hsiang T."/>
            <person name="Zhang Z."/>
            <person name="Xu J.R."/>
            <person name="Peng Y.L."/>
        </authorList>
    </citation>
    <scope>NUCLEOTIDE SEQUENCE</scope>
    <source>
        <strain evidence="1">Y34</strain>
    </source>
</reference>
<dbReference type="Proteomes" id="UP000011086">
    <property type="component" value="Unassembled WGS sequence"/>
</dbReference>
<dbReference type="AlphaFoldDB" id="A0AA97NSC4"/>
<sequence>MKGISHLIASSQVRNLRVAAIFVGAFPISQQLPAQFLNGGSIPGNRMRDVKPMKEPLMAPWGIRISKKDVEKLMIGFESDDMDDEWDALIENPDGNDNKTISIHFLRSWTGDEIYILHLDNDTDQQQSLQEGRTRVHSITWEGDKNGVCIDAEQAKKEVVLLARNLLYCEFEELPQYEHSVVYSHPAYFLDKQEEEPTS</sequence>